<accession>A0A5C4LBT9</accession>
<dbReference type="Proteomes" id="UP000305267">
    <property type="component" value="Unassembled WGS sequence"/>
</dbReference>
<proteinExistence type="predicted"/>
<feature type="region of interest" description="Disordered" evidence="1">
    <location>
        <begin position="1"/>
        <end position="20"/>
    </location>
</feature>
<comment type="caution">
    <text evidence="2">The sequence shown here is derived from an EMBL/GenBank/DDBJ whole genome shotgun (WGS) entry which is preliminary data.</text>
</comment>
<evidence type="ECO:0000313" key="3">
    <source>
        <dbReference type="Proteomes" id="UP000305267"/>
    </source>
</evidence>
<dbReference type="RefSeq" id="WP_139039129.1">
    <property type="nucleotide sequence ID" value="NZ_VDDA01000021.1"/>
</dbReference>
<gene>
    <name evidence="2" type="ORF">FF100_28450</name>
</gene>
<keyword evidence="3" id="KW-1185">Reference proteome</keyword>
<organism evidence="2 3">
    <name type="scientific">Methylobacterium terricola</name>
    <dbReference type="NCBI Taxonomy" id="2583531"/>
    <lineage>
        <taxon>Bacteria</taxon>
        <taxon>Pseudomonadati</taxon>
        <taxon>Pseudomonadota</taxon>
        <taxon>Alphaproteobacteria</taxon>
        <taxon>Hyphomicrobiales</taxon>
        <taxon>Methylobacteriaceae</taxon>
        <taxon>Methylobacterium</taxon>
    </lineage>
</organism>
<dbReference type="EMBL" id="VDDA01000021">
    <property type="protein sequence ID" value="TNC08771.1"/>
    <property type="molecule type" value="Genomic_DNA"/>
</dbReference>
<sequence length="62" mass="7086">MPNLNHHETPDAGTCNGQGLRQRLRDEDLLTRIRITRIVLAAAHRDIARPNLNVFVWNVTQS</sequence>
<dbReference type="AlphaFoldDB" id="A0A5C4LBT9"/>
<evidence type="ECO:0000313" key="2">
    <source>
        <dbReference type="EMBL" id="TNC08771.1"/>
    </source>
</evidence>
<name>A0A5C4LBT9_9HYPH</name>
<feature type="compositionally biased region" description="Basic and acidic residues" evidence="1">
    <location>
        <begin position="1"/>
        <end position="10"/>
    </location>
</feature>
<protein>
    <submittedName>
        <fullName evidence="2">Uncharacterized protein</fullName>
    </submittedName>
</protein>
<evidence type="ECO:0000256" key="1">
    <source>
        <dbReference type="SAM" id="MobiDB-lite"/>
    </source>
</evidence>
<reference evidence="2 3" key="1">
    <citation type="submission" date="2019-06" db="EMBL/GenBank/DDBJ databases">
        <title>Genome of Methylobacterium sp. 17Sr1-39.</title>
        <authorList>
            <person name="Seo T."/>
        </authorList>
    </citation>
    <scope>NUCLEOTIDE SEQUENCE [LARGE SCALE GENOMIC DNA]</scope>
    <source>
        <strain evidence="2 3">17Sr1-39</strain>
    </source>
</reference>